<dbReference type="Proteomes" id="UP000289340">
    <property type="component" value="Chromosome 4"/>
</dbReference>
<gene>
    <name evidence="1" type="ORF">D0Y65_008402</name>
</gene>
<dbReference type="EMBL" id="QZWG01000004">
    <property type="protein sequence ID" value="RZC14394.1"/>
    <property type="molecule type" value="Genomic_DNA"/>
</dbReference>
<sequence length="137" mass="15938">MSIAGAPYQHGHSNESPNYTQCCCTGTRRSGVREHLPHLSYVYVGKNSIRDTNEHKKVRLNSRYSALVGEYQLSYRLKQNHITVGRKVICGRAHRKKMVLFEMSNMQTTSIRHRIHLQRRDSLSKAQSTPIFYRMFV</sequence>
<organism evidence="1 2">
    <name type="scientific">Glycine soja</name>
    <name type="common">Wild soybean</name>
    <dbReference type="NCBI Taxonomy" id="3848"/>
    <lineage>
        <taxon>Eukaryota</taxon>
        <taxon>Viridiplantae</taxon>
        <taxon>Streptophyta</taxon>
        <taxon>Embryophyta</taxon>
        <taxon>Tracheophyta</taxon>
        <taxon>Spermatophyta</taxon>
        <taxon>Magnoliopsida</taxon>
        <taxon>eudicotyledons</taxon>
        <taxon>Gunneridae</taxon>
        <taxon>Pentapetalae</taxon>
        <taxon>rosids</taxon>
        <taxon>fabids</taxon>
        <taxon>Fabales</taxon>
        <taxon>Fabaceae</taxon>
        <taxon>Papilionoideae</taxon>
        <taxon>50 kb inversion clade</taxon>
        <taxon>NPAAA clade</taxon>
        <taxon>indigoferoid/millettioid clade</taxon>
        <taxon>Phaseoleae</taxon>
        <taxon>Glycine</taxon>
        <taxon>Glycine subgen. Soja</taxon>
    </lineage>
</organism>
<keyword evidence="2" id="KW-1185">Reference proteome</keyword>
<reference evidence="1 2" key="1">
    <citation type="submission" date="2018-09" db="EMBL/GenBank/DDBJ databases">
        <title>A high-quality reference genome of wild soybean provides a powerful tool to mine soybean genomes.</title>
        <authorList>
            <person name="Xie M."/>
            <person name="Chung C.Y.L."/>
            <person name="Li M.-W."/>
            <person name="Wong F.-L."/>
            <person name="Chan T.-F."/>
            <person name="Lam H.-M."/>
        </authorList>
    </citation>
    <scope>NUCLEOTIDE SEQUENCE [LARGE SCALE GENOMIC DNA]</scope>
    <source>
        <strain evidence="2">cv. W05</strain>
        <tissue evidence="1">Hypocotyl of etiolated seedlings</tissue>
    </source>
</reference>
<comment type="caution">
    <text evidence="1">The sequence shown here is derived from an EMBL/GenBank/DDBJ whole genome shotgun (WGS) entry which is preliminary data.</text>
</comment>
<protein>
    <submittedName>
        <fullName evidence="1">Uncharacterized protein</fullName>
    </submittedName>
</protein>
<name>A0A445KUD2_GLYSO</name>
<dbReference type="EMBL" id="QZWG01000004">
    <property type="protein sequence ID" value="RZC14393.1"/>
    <property type="molecule type" value="Genomic_DNA"/>
</dbReference>
<proteinExistence type="predicted"/>
<evidence type="ECO:0000313" key="1">
    <source>
        <dbReference type="EMBL" id="RZC14393.1"/>
    </source>
</evidence>
<dbReference type="AlphaFoldDB" id="A0A445KUD2"/>
<accession>A0A445KUD2</accession>
<evidence type="ECO:0000313" key="2">
    <source>
        <dbReference type="Proteomes" id="UP000289340"/>
    </source>
</evidence>